<dbReference type="PATRIC" id="fig|1122147.4.peg.2398"/>
<dbReference type="Proteomes" id="UP000050949">
    <property type="component" value="Unassembled WGS sequence"/>
</dbReference>
<dbReference type="GO" id="GO:0005975">
    <property type="term" value="P:carbohydrate metabolic process"/>
    <property type="evidence" value="ECO:0007669"/>
    <property type="project" value="InterPro"/>
</dbReference>
<accession>A0A0R1XCZ1</accession>
<name>A0A0R1XCZ1_9LACO</name>
<dbReference type="RefSeq" id="WP_051225208.1">
    <property type="nucleotide sequence ID" value="NZ_AUEH01000013.1"/>
</dbReference>
<dbReference type="Gene3D" id="1.50.10.10">
    <property type="match status" value="1"/>
</dbReference>
<dbReference type="Pfam" id="PF05592">
    <property type="entry name" value="Bac_rhamnosid"/>
    <property type="match status" value="1"/>
</dbReference>
<dbReference type="InterPro" id="IPR012341">
    <property type="entry name" value="6hp_glycosidase-like_sf"/>
</dbReference>
<evidence type="ECO:0000259" key="3">
    <source>
        <dbReference type="Pfam" id="PF05592"/>
    </source>
</evidence>
<evidence type="ECO:0000313" key="6">
    <source>
        <dbReference type="Proteomes" id="UP000050949"/>
    </source>
</evidence>
<evidence type="ECO:0000259" key="4">
    <source>
        <dbReference type="Pfam" id="PF17389"/>
    </source>
</evidence>
<evidence type="ECO:0000313" key="5">
    <source>
        <dbReference type="EMBL" id="KRM27856.1"/>
    </source>
</evidence>
<dbReference type="Gene3D" id="2.60.420.10">
    <property type="entry name" value="Maltose phosphorylase, domain 3"/>
    <property type="match status" value="1"/>
</dbReference>
<dbReference type="PANTHER" id="PTHR33307:SF6">
    <property type="entry name" value="ALPHA-RHAMNOSIDASE (EUROFUNG)-RELATED"/>
    <property type="match status" value="1"/>
</dbReference>
<dbReference type="Pfam" id="PF17389">
    <property type="entry name" value="Bac_rhamnosid6H"/>
    <property type="match status" value="1"/>
</dbReference>
<organism evidence="5 6">
    <name type="scientific">Schleiferilactobacillus harbinensis DSM 16991</name>
    <dbReference type="NCBI Taxonomy" id="1122147"/>
    <lineage>
        <taxon>Bacteria</taxon>
        <taxon>Bacillati</taxon>
        <taxon>Bacillota</taxon>
        <taxon>Bacilli</taxon>
        <taxon>Lactobacillales</taxon>
        <taxon>Lactobacillaceae</taxon>
        <taxon>Schleiferilactobacillus</taxon>
    </lineage>
</organism>
<dbReference type="PANTHER" id="PTHR33307">
    <property type="entry name" value="ALPHA-RHAMNOSIDASE (EUROFUNG)"/>
    <property type="match status" value="1"/>
</dbReference>
<dbReference type="OrthoDB" id="9815108at2"/>
<sequence length="857" mass="94462">MAIQITNLRVNLQSFPSDVTDDARFSWWLASDRDNDRQTAYQLRVAANGQPKPLAVTAWQRGHRNAGVPWPDLAPLLQPGQLYSWQVRIKNSQKEKSSWSTPAYFITALPHWSVPGIWAAPAQAGGDTLPATQAFAFLQSPMIDLDPAGYTKVVIRLASRGADSLLSQNVDLFLNGHAVGVGPARPQENIDGSGARAYHYNTYDVTAALVKHNQLALLATAADPQPSVHLAVIGYTVAGSIVTLAQTGPEWTGLDGTTAFGDDGTRLRTGYFAMPAENIDMAHYPRHWWHGTAANWPAAVVTRPSTVQDDERIMPYAAENSERQLIKNHTKVAEITPGNWLIDLGREIIGGLAVKLTSPAAQRVVVWQGEQLTADGHVRHHLAAGPDYISQWHLVSGKNHFLTAQMKNFRYVELRGFQGTLTPADIAGWQIAQPFPADDGRFHSNVPLLNAAYKLSRDTIAITNQDLFVDSQARERRAYEGDLLVNSLTSYTVSRNDALARYSIDYLLDHPTWPEDYKLFNVEMVWWDYLYTGDTALLTKRYAVLKAKLHRGPNNTDNYDPAMHLVRGTGLIDWPERERDGYVVGTYNTAFNAIYAGAYRIMAKIATVLGEQTDMAHYENRALLVKKTLIDRLWDPAAGAFYDSLQADGTVTAHHAKHATAYALAYDVTDSPAMTAQMAKTVYNNGEFFGSIYFIYFILRGLIDHGYGALAENLLTNPDDRADQKTFAAILHTLRATVTPEAWSNQNKPNLTLSHPWGASPGLTIVQGLAGIMPLQAGGYRFSVRVQVTPGTTFQLTTPSSQGLIRLNYHEEGRTAVLALTVPMNAEAVVRTPKGPIAVDSGTHTVSYLRPVPLDGD</sequence>
<reference evidence="5 6" key="1">
    <citation type="journal article" date="2015" name="Genome Announc.">
        <title>Expanding the biotechnology potential of lactobacilli through comparative genomics of 213 strains and associated genera.</title>
        <authorList>
            <person name="Sun Z."/>
            <person name="Harris H.M."/>
            <person name="McCann A."/>
            <person name="Guo C."/>
            <person name="Argimon S."/>
            <person name="Zhang W."/>
            <person name="Yang X."/>
            <person name="Jeffery I.B."/>
            <person name="Cooney J.C."/>
            <person name="Kagawa T.F."/>
            <person name="Liu W."/>
            <person name="Song Y."/>
            <person name="Salvetti E."/>
            <person name="Wrobel A."/>
            <person name="Rasinkangas P."/>
            <person name="Parkhill J."/>
            <person name="Rea M.C."/>
            <person name="O'Sullivan O."/>
            <person name="Ritari J."/>
            <person name="Douillard F.P."/>
            <person name="Paul Ross R."/>
            <person name="Yang R."/>
            <person name="Briner A.E."/>
            <person name="Felis G.E."/>
            <person name="de Vos W.M."/>
            <person name="Barrangou R."/>
            <person name="Klaenhammer T.R."/>
            <person name="Caufield P.W."/>
            <person name="Cui Y."/>
            <person name="Zhang H."/>
            <person name="O'Toole P.W."/>
        </authorList>
    </citation>
    <scope>NUCLEOTIDE SEQUENCE [LARGE SCALE GENOMIC DNA]</scope>
    <source>
        <strain evidence="5 6">DSM 16991</strain>
    </source>
</reference>
<feature type="domain" description="Alpha-L-rhamnosidase concanavalin-like" evidence="3">
    <location>
        <begin position="335"/>
        <end position="431"/>
    </location>
</feature>
<dbReference type="Gene3D" id="2.60.40.10">
    <property type="entry name" value="Immunoglobulins"/>
    <property type="match status" value="1"/>
</dbReference>
<dbReference type="EMBL" id="AZFW01000040">
    <property type="protein sequence ID" value="KRM27856.1"/>
    <property type="molecule type" value="Genomic_DNA"/>
</dbReference>
<feature type="domain" description="Alpha-L-rhamnosidase six-hairpin glycosidase" evidence="4">
    <location>
        <begin position="440"/>
        <end position="757"/>
    </location>
</feature>
<dbReference type="SUPFAM" id="SSF48208">
    <property type="entry name" value="Six-hairpin glycosidases"/>
    <property type="match status" value="1"/>
</dbReference>
<dbReference type="InterPro" id="IPR016007">
    <property type="entry name" value="Alpha_rhamnosid"/>
</dbReference>
<dbReference type="InterPro" id="IPR035396">
    <property type="entry name" value="Bac_rhamnosid6H"/>
</dbReference>
<dbReference type="Pfam" id="PF25788">
    <property type="entry name" value="Ig_Rha78A_N"/>
    <property type="match status" value="1"/>
</dbReference>
<dbReference type="InterPro" id="IPR008902">
    <property type="entry name" value="Rhamnosid_concanavalin"/>
</dbReference>
<dbReference type="EC" id="3.2.1.40" evidence="2"/>
<proteinExistence type="predicted"/>
<dbReference type="InterPro" id="IPR008928">
    <property type="entry name" value="6-hairpin_glycosidase_sf"/>
</dbReference>
<comment type="caution">
    <text evidence="5">The sequence shown here is derived from an EMBL/GenBank/DDBJ whole genome shotgun (WGS) entry which is preliminary data.</text>
</comment>
<gene>
    <name evidence="5" type="ORF">FC91_GL002319</name>
</gene>
<comment type="catalytic activity">
    <reaction evidence="1">
        <text>Hydrolysis of terminal non-reducing alpha-L-rhamnose residues in alpha-L-rhamnosides.</text>
        <dbReference type="EC" id="3.2.1.40"/>
    </reaction>
</comment>
<evidence type="ECO:0000256" key="2">
    <source>
        <dbReference type="ARBA" id="ARBA00012652"/>
    </source>
</evidence>
<evidence type="ECO:0000256" key="1">
    <source>
        <dbReference type="ARBA" id="ARBA00001445"/>
    </source>
</evidence>
<dbReference type="eggNOG" id="COG3408">
    <property type="taxonomic scope" value="Bacteria"/>
</dbReference>
<dbReference type="Gene3D" id="2.60.120.260">
    <property type="entry name" value="Galactose-binding domain-like"/>
    <property type="match status" value="2"/>
</dbReference>
<dbReference type="InterPro" id="IPR013783">
    <property type="entry name" value="Ig-like_fold"/>
</dbReference>
<protein>
    <recommendedName>
        <fullName evidence="2">alpha-L-rhamnosidase</fullName>
        <ecNumber evidence="2">3.2.1.40</ecNumber>
    </recommendedName>
</protein>
<dbReference type="GO" id="GO:0030596">
    <property type="term" value="F:alpha-L-rhamnosidase activity"/>
    <property type="evidence" value="ECO:0007669"/>
    <property type="project" value="UniProtKB-EC"/>
</dbReference>
<dbReference type="AlphaFoldDB" id="A0A0R1XCZ1"/>